<dbReference type="InterPro" id="IPR042054">
    <property type="entry name" value="YegD-like"/>
</dbReference>
<comment type="similarity">
    <text evidence="1">Belongs to the heat shock protein 70 family.</text>
</comment>
<dbReference type="InterPro" id="IPR013126">
    <property type="entry name" value="Hsp_70_fam"/>
</dbReference>
<keyword evidence="4" id="KW-0346">Stress response</keyword>
<gene>
    <name evidence="4" type="ORF">HELGO_WM22726</name>
</gene>
<dbReference type="Gene3D" id="3.90.640.10">
    <property type="entry name" value="Actin, Chain A, domain 4"/>
    <property type="match status" value="1"/>
</dbReference>
<keyword evidence="3" id="KW-0067">ATP-binding</keyword>
<dbReference type="InterPro" id="IPR043129">
    <property type="entry name" value="ATPase_NBD"/>
</dbReference>
<name>A0A6S6U2Z9_9GAMM</name>
<evidence type="ECO:0000313" key="4">
    <source>
        <dbReference type="EMBL" id="CAA6824677.1"/>
    </source>
</evidence>
<organism evidence="4">
    <name type="scientific">uncultured Thiotrichaceae bacterium</name>
    <dbReference type="NCBI Taxonomy" id="298394"/>
    <lineage>
        <taxon>Bacteria</taxon>
        <taxon>Pseudomonadati</taxon>
        <taxon>Pseudomonadota</taxon>
        <taxon>Gammaproteobacteria</taxon>
        <taxon>Thiotrichales</taxon>
        <taxon>Thiotrichaceae</taxon>
        <taxon>environmental samples</taxon>
    </lineage>
</organism>
<dbReference type="CDD" id="cd10231">
    <property type="entry name" value="ASKHA_NBD_HSP70_YegD-like"/>
    <property type="match status" value="1"/>
</dbReference>
<accession>A0A6S6U2Z9</accession>
<proteinExistence type="inferred from homology"/>
<evidence type="ECO:0000256" key="3">
    <source>
        <dbReference type="ARBA" id="ARBA00022840"/>
    </source>
</evidence>
<protein>
    <submittedName>
        <fullName evidence="4">Heat shock protein YegD</fullName>
    </submittedName>
</protein>
<evidence type="ECO:0000256" key="1">
    <source>
        <dbReference type="ARBA" id="ARBA00007381"/>
    </source>
</evidence>
<feature type="non-terminal residue" evidence="4">
    <location>
        <position position="416"/>
    </location>
</feature>
<dbReference type="EMBL" id="CACVAY010000121">
    <property type="protein sequence ID" value="CAA6824677.1"/>
    <property type="molecule type" value="Genomic_DNA"/>
</dbReference>
<dbReference type="PROSITE" id="PS00329">
    <property type="entry name" value="HSP70_2"/>
    <property type="match status" value="1"/>
</dbReference>
<dbReference type="InterPro" id="IPR018181">
    <property type="entry name" value="Heat_shock_70_CS"/>
</dbReference>
<dbReference type="SUPFAM" id="SSF53067">
    <property type="entry name" value="Actin-like ATPase domain"/>
    <property type="match status" value="2"/>
</dbReference>
<reference evidence="4" key="1">
    <citation type="submission" date="2020-01" db="EMBL/GenBank/DDBJ databases">
        <authorList>
            <person name="Meier V. D."/>
            <person name="Meier V D."/>
        </authorList>
    </citation>
    <scope>NUCLEOTIDE SEQUENCE</scope>
    <source>
        <strain evidence="4">HLG_WM_MAG_07</strain>
    </source>
</reference>
<dbReference type="PANTHER" id="PTHR19375">
    <property type="entry name" value="HEAT SHOCK PROTEIN 70KDA"/>
    <property type="match status" value="1"/>
</dbReference>
<evidence type="ECO:0000256" key="2">
    <source>
        <dbReference type="ARBA" id="ARBA00022741"/>
    </source>
</evidence>
<dbReference type="GO" id="GO:0005524">
    <property type="term" value="F:ATP binding"/>
    <property type="evidence" value="ECO:0007669"/>
    <property type="project" value="UniProtKB-KW"/>
</dbReference>
<dbReference type="GO" id="GO:0140662">
    <property type="term" value="F:ATP-dependent protein folding chaperone"/>
    <property type="evidence" value="ECO:0007669"/>
    <property type="project" value="InterPro"/>
</dbReference>
<dbReference type="Gene3D" id="3.30.420.40">
    <property type="match status" value="2"/>
</dbReference>
<sequence>MSFCGLDFGTSNSTIGISKQQNIEMVALDGDNSILRSAIFLDEEELQMHFGESAIEHYIEGSEGRLMTSIKSVLGSSLMDQKTRVFNEMKSYSDVLGYFIKHMKNTAETSSGDTIDSVVLGRPVRFNDRDDEADQLAEDTLREIAQQQGFKHIEFQFEPIAAAMAYEQTVEKEELALIVDIGGGTSDFTLIKITPKDAKTPSEILATAGVHIGGTNLDKQLSYNAVMPHLGLHTSMRTISGTDIEIPRSYYSDLCTWHKINLLYARESLIQIKAALNAANDKQRTNRLISVLENRDGHRLLEKVENAKKQLTNQNSSFIPLDFIESQLQVELTKDNFETIIDNDLQNIYQGIEGLVKDAGINNSDVNAVFFTGGTSQIGKIQNDIMSTFKNAKKVTGNTFGSVGHGLVLDAVKRFS</sequence>
<dbReference type="AlphaFoldDB" id="A0A6S6U2Z9"/>
<dbReference type="Pfam" id="PF00012">
    <property type="entry name" value="HSP70"/>
    <property type="match status" value="2"/>
</dbReference>
<keyword evidence="2" id="KW-0547">Nucleotide-binding</keyword>